<dbReference type="Proteomes" id="UP001303889">
    <property type="component" value="Unassembled WGS sequence"/>
</dbReference>
<dbReference type="PANTHER" id="PTHR14003">
    <property type="entry name" value="TRANSCRIPTIONAL REPRESSOR PROTEIN YY"/>
    <property type="match status" value="1"/>
</dbReference>
<dbReference type="InterPro" id="IPR013087">
    <property type="entry name" value="Znf_C2H2_type"/>
</dbReference>
<dbReference type="EMBL" id="MU855327">
    <property type="protein sequence ID" value="KAK3906421.1"/>
    <property type="molecule type" value="Genomic_DNA"/>
</dbReference>
<proteinExistence type="predicted"/>
<feature type="region of interest" description="Disordered" evidence="7">
    <location>
        <begin position="187"/>
        <end position="226"/>
    </location>
</feature>
<keyword evidence="10" id="KW-1185">Reference proteome</keyword>
<protein>
    <recommendedName>
        <fullName evidence="5">C2H2 type master regulator of conidiophore development brlA</fullName>
    </recommendedName>
</protein>
<dbReference type="AlphaFoldDB" id="A0AAN6MSN6"/>
<dbReference type="InterPro" id="IPR036236">
    <property type="entry name" value="Znf_C2H2_sf"/>
</dbReference>
<feature type="region of interest" description="Disordered" evidence="7">
    <location>
        <begin position="116"/>
        <end position="165"/>
    </location>
</feature>
<reference evidence="9" key="1">
    <citation type="journal article" date="2023" name="Mol. Phylogenet. Evol.">
        <title>Genome-scale phylogeny and comparative genomics of the fungal order Sordariales.</title>
        <authorList>
            <person name="Hensen N."/>
            <person name="Bonometti L."/>
            <person name="Westerberg I."/>
            <person name="Brannstrom I.O."/>
            <person name="Guillou S."/>
            <person name="Cros-Aarteil S."/>
            <person name="Calhoun S."/>
            <person name="Haridas S."/>
            <person name="Kuo A."/>
            <person name="Mondo S."/>
            <person name="Pangilinan J."/>
            <person name="Riley R."/>
            <person name="LaButti K."/>
            <person name="Andreopoulos B."/>
            <person name="Lipzen A."/>
            <person name="Chen C."/>
            <person name="Yan M."/>
            <person name="Daum C."/>
            <person name="Ng V."/>
            <person name="Clum A."/>
            <person name="Steindorff A."/>
            <person name="Ohm R.A."/>
            <person name="Martin F."/>
            <person name="Silar P."/>
            <person name="Natvig D.O."/>
            <person name="Lalanne C."/>
            <person name="Gautier V."/>
            <person name="Ament-Velasquez S.L."/>
            <person name="Kruys A."/>
            <person name="Hutchinson M.I."/>
            <person name="Powell A.J."/>
            <person name="Barry K."/>
            <person name="Miller A.N."/>
            <person name="Grigoriev I.V."/>
            <person name="Debuchy R."/>
            <person name="Gladieux P."/>
            <person name="Hiltunen Thoren M."/>
            <person name="Johannesson H."/>
        </authorList>
    </citation>
    <scope>NUCLEOTIDE SEQUENCE</scope>
    <source>
        <strain evidence="9">CBS 103.79</strain>
    </source>
</reference>
<keyword evidence="3 6" id="KW-0863">Zinc-finger</keyword>
<feature type="domain" description="C2H2-type" evidence="8">
    <location>
        <begin position="257"/>
        <end position="284"/>
    </location>
</feature>
<feature type="compositionally biased region" description="Low complexity" evidence="7">
    <location>
        <begin position="135"/>
        <end position="153"/>
    </location>
</feature>
<dbReference type="FunFam" id="3.30.160.60:FF:002343">
    <property type="entry name" value="Zinc finger protein 33A"/>
    <property type="match status" value="1"/>
</dbReference>
<feature type="domain" description="C2H2-type" evidence="8">
    <location>
        <begin position="316"/>
        <end position="346"/>
    </location>
</feature>
<dbReference type="Gene3D" id="3.30.160.60">
    <property type="entry name" value="Classic Zinc Finger"/>
    <property type="match status" value="4"/>
</dbReference>
<dbReference type="GO" id="GO:0008270">
    <property type="term" value="F:zinc ion binding"/>
    <property type="evidence" value="ECO:0007669"/>
    <property type="project" value="UniProtKB-KW"/>
</dbReference>
<evidence type="ECO:0000256" key="2">
    <source>
        <dbReference type="ARBA" id="ARBA00022737"/>
    </source>
</evidence>
<evidence type="ECO:0000313" key="9">
    <source>
        <dbReference type="EMBL" id="KAK3906421.1"/>
    </source>
</evidence>
<name>A0AAN6MSN6_9PEZI</name>
<accession>A0AAN6MSN6</accession>
<keyword evidence="4" id="KW-0862">Zinc</keyword>
<gene>
    <name evidence="9" type="ORF">C8A05DRAFT_11816</name>
</gene>
<evidence type="ECO:0000256" key="1">
    <source>
        <dbReference type="ARBA" id="ARBA00022723"/>
    </source>
</evidence>
<dbReference type="GO" id="GO:0000981">
    <property type="term" value="F:DNA-binding transcription factor activity, RNA polymerase II-specific"/>
    <property type="evidence" value="ECO:0007669"/>
    <property type="project" value="UniProtKB-ARBA"/>
</dbReference>
<dbReference type="GO" id="GO:0000978">
    <property type="term" value="F:RNA polymerase II cis-regulatory region sequence-specific DNA binding"/>
    <property type="evidence" value="ECO:0007669"/>
    <property type="project" value="TreeGrafter"/>
</dbReference>
<dbReference type="FunFam" id="3.30.160.60:FF:000125">
    <property type="entry name" value="Putative zinc finger protein 143"/>
    <property type="match status" value="1"/>
</dbReference>
<reference evidence="9" key="2">
    <citation type="submission" date="2023-05" db="EMBL/GenBank/DDBJ databases">
        <authorList>
            <consortium name="Lawrence Berkeley National Laboratory"/>
            <person name="Steindorff A."/>
            <person name="Hensen N."/>
            <person name="Bonometti L."/>
            <person name="Westerberg I."/>
            <person name="Brannstrom I.O."/>
            <person name="Guillou S."/>
            <person name="Cros-Aarteil S."/>
            <person name="Calhoun S."/>
            <person name="Haridas S."/>
            <person name="Kuo A."/>
            <person name="Mondo S."/>
            <person name="Pangilinan J."/>
            <person name="Riley R."/>
            <person name="Labutti K."/>
            <person name="Andreopoulos B."/>
            <person name="Lipzen A."/>
            <person name="Chen C."/>
            <person name="Yanf M."/>
            <person name="Daum C."/>
            <person name="Ng V."/>
            <person name="Clum A."/>
            <person name="Ohm R."/>
            <person name="Martin F."/>
            <person name="Silar P."/>
            <person name="Natvig D."/>
            <person name="Lalanne C."/>
            <person name="Gautier V."/>
            <person name="Ament-Velasquez S.L."/>
            <person name="Kruys A."/>
            <person name="Hutchinson M.I."/>
            <person name="Powell A.J."/>
            <person name="Barry K."/>
            <person name="Miller A.N."/>
            <person name="Grigoriev I.V."/>
            <person name="Debuchy R."/>
            <person name="Gladieux P."/>
            <person name="Thoren M.H."/>
            <person name="Johannesson H."/>
        </authorList>
    </citation>
    <scope>NUCLEOTIDE SEQUENCE</scope>
    <source>
        <strain evidence="9">CBS 103.79</strain>
    </source>
</reference>
<comment type="caution">
    <text evidence="9">The sequence shown here is derived from an EMBL/GenBank/DDBJ whole genome shotgun (WGS) entry which is preliminary data.</text>
</comment>
<keyword evidence="2" id="KW-0677">Repeat</keyword>
<dbReference type="Pfam" id="PF00096">
    <property type="entry name" value="zf-C2H2"/>
    <property type="match status" value="4"/>
</dbReference>
<evidence type="ECO:0000256" key="4">
    <source>
        <dbReference type="ARBA" id="ARBA00022833"/>
    </source>
</evidence>
<dbReference type="PANTHER" id="PTHR14003:SF19">
    <property type="entry name" value="YY2 TRANSCRIPTION FACTOR"/>
    <property type="match status" value="1"/>
</dbReference>
<keyword evidence="1" id="KW-0479">Metal-binding</keyword>
<sequence length="546" mass="60040">MALGSLPTAPETWGRWPQPQTPAAAEFTMMEPAMVPYDCRTGAPASVPRPEMAQHFLPGPYSQAPMPSPVSPEYHAPVSYAGYNPYCPPPMLEAPFKPQECLDRCQPRVMPIQAIVDRQSQEPPQVLPFVKRSRSPSIKSEANSNSSPSPKAGSPGGRTPAGPLHQFNTAIDNIVRVIQAKPEILSSADSSAARVEPGPAEEKKEEDDDERKEAQQRARGKPKRKRFACDIPGCNKMFAQKNNLDTHRRSHTGESPYSCPYCVRRFTQGVNLNSHINRHTGARPYKCPECPKTFPQPSNVKAHLKTHVRRELRAHWICRFGNCQKAFTAKGNLKNHQNTYHVEEIEAFNAKLASVVDKSMLSDKEKDMARYLAEVHNLANKGIKGRGKGRKVKRVLLLHQPPLPVPHHQQQPLPSPATSPLSGTHTVHATPYPMSLLPQGLAPHHQPHHQPPPLLHHPAGAAPSFYGLSNPAAYSMSSRPMAFGNGGGGAPPHLSINTRDAYGHGAYGMLDSDQLSDASSVHGSTPVMHVYEDEQGRELAFGDRLY</sequence>
<dbReference type="FunFam" id="3.30.160.60:FF:000218">
    <property type="entry name" value="Zinc finger protein 10"/>
    <property type="match status" value="1"/>
</dbReference>
<feature type="compositionally biased region" description="Low complexity" evidence="7">
    <location>
        <begin position="402"/>
        <end position="412"/>
    </location>
</feature>
<dbReference type="GO" id="GO:0000785">
    <property type="term" value="C:chromatin"/>
    <property type="evidence" value="ECO:0007669"/>
    <property type="project" value="TreeGrafter"/>
</dbReference>
<dbReference type="GO" id="GO:0005667">
    <property type="term" value="C:transcription regulator complex"/>
    <property type="evidence" value="ECO:0007669"/>
    <property type="project" value="TreeGrafter"/>
</dbReference>
<evidence type="ECO:0000259" key="8">
    <source>
        <dbReference type="PROSITE" id="PS50157"/>
    </source>
</evidence>
<feature type="domain" description="C2H2-type" evidence="8">
    <location>
        <begin position="227"/>
        <end position="256"/>
    </location>
</feature>
<evidence type="ECO:0000256" key="6">
    <source>
        <dbReference type="PROSITE-ProRule" id="PRU00042"/>
    </source>
</evidence>
<evidence type="ECO:0000256" key="5">
    <source>
        <dbReference type="ARBA" id="ARBA00044085"/>
    </source>
</evidence>
<dbReference type="PROSITE" id="PS00028">
    <property type="entry name" value="ZINC_FINGER_C2H2_1"/>
    <property type="match status" value="4"/>
</dbReference>
<organism evidence="9 10">
    <name type="scientific">Staphylotrichum tortipilum</name>
    <dbReference type="NCBI Taxonomy" id="2831512"/>
    <lineage>
        <taxon>Eukaryota</taxon>
        <taxon>Fungi</taxon>
        <taxon>Dikarya</taxon>
        <taxon>Ascomycota</taxon>
        <taxon>Pezizomycotina</taxon>
        <taxon>Sordariomycetes</taxon>
        <taxon>Sordariomycetidae</taxon>
        <taxon>Sordariales</taxon>
        <taxon>Chaetomiaceae</taxon>
        <taxon>Staphylotrichum</taxon>
    </lineage>
</organism>
<evidence type="ECO:0000256" key="3">
    <source>
        <dbReference type="ARBA" id="ARBA00022771"/>
    </source>
</evidence>
<feature type="domain" description="C2H2-type" evidence="8">
    <location>
        <begin position="285"/>
        <end position="312"/>
    </location>
</feature>
<dbReference type="PROSITE" id="PS50157">
    <property type="entry name" value="ZINC_FINGER_C2H2_2"/>
    <property type="match status" value="4"/>
</dbReference>
<evidence type="ECO:0000313" key="10">
    <source>
        <dbReference type="Proteomes" id="UP001303889"/>
    </source>
</evidence>
<dbReference type="SMART" id="SM00355">
    <property type="entry name" value="ZnF_C2H2"/>
    <property type="match status" value="4"/>
</dbReference>
<evidence type="ECO:0000256" key="7">
    <source>
        <dbReference type="SAM" id="MobiDB-lite"/>
    </source>
</evidence>
<dbReference type="SUPFAM" id="SSF57667">
    <property type="entry name" value="beta-beta-alpha zinc fingers"/>
    <property type="match status" value="3"/>
</dbReference>
<feature type="region of interest" description="Disordered" evidence="7">
    <location>
        <begin position="402"/>
        <end position="422"/>
    </location>
</feature>